<evidence type="ECO:0000256" key="5">
    <source>
        <dbReference type="ARBA" id="ARBA00023136"/>
    </source>
</evidence>
<dbReference type="GO" id="GO:0005886">
    <property type="term" value="C:plasma membrane"/>
    <property type="evidence" value="ECO:0007669"/>
    <property type="project" value="UniProtKB-SubCell"/>
</dbReference>
<reference evidence="7 8" key="1">
    <citation type="submission" date="2020-03" db="EMBL/GenBank/DDBJ databases">
        <title>Soil Listeria distribution.</title>
        <authorList>
            <person name="Liao J."/>
            <person name="Wiedmann M."/>
        </authorList>
    </citation>
    <scope>NUCLEOTIDE SEQUENCE [LARGE SCALE GENOMIC DNA]</scope>
    <source>
        <strain evidence="7 8">FSL L7-0741</strain>
    </source>
</reference>
<dbReference type="PANTHER" id="PTHR30250:SF28">
    <property type="entry name" value="POLYSACCHARIDE BIOSYNTHESIS PROTEIN"/>
    <property type="match status" value="1"/>
</dbReference>
<accession>A0A7X0Y4R3</accession>
<evidence type="ECO:0000256" key="3">
    <source>
        <dbReference type="ARBA" id="ARBA00022692"/>
    </source>
</evidence>
<keyword evidence="4 6" id="KW-1133">Transmembrane helix</keyword>
<dbReference type="RefSeq" id="WP_185526031.1">
    <property type="nucleotide sequence ID" value="NZ_JAARWN010000006.1"/>
</dbReference>
<dbReference type="PANTHER" id="PTHR30250">
    <property type="entry name" value="PST FAMILY PREDICTED COLANIC ACID TRANSPORTER"/>
    <property type="match status" value="1"/>
</dbReference>
<name>A0A7X0Y4R3_9LIST</name>
<keyword evidence="3 6" id="KW-0812">Transmembrane</keyword>
<proteinExistence type="predicted"/>
<evidence type="ECO:0000256" key="6">
    <source>
        <dbReference type="SAM" id="Phobius"/>
    </source>
</evidence>
<dbReference type="Pfam" id="PF13440">
    <property type="entry name" value="Polysacc_synt_3"/>
    <property type="match status" value="1"/>
</dbReference>
<dbReference type="Proteomes" id="UP000535908">
    <property type="component" value="Unassembled WGS sequence"/>
</dbReference>
<feature type="transmembrane region" description="Helical" evidence="6">
    <location>
        <begin position="256"/>
        <end position="276"/>
    </location>
</feature>
<dbReference type="EMBL" id="JAARWN010000006">
    <property type="protein sequence ID" value="MBC1936392.1"/>
    <property type="molecule type" value="Genomic_DNA"/>
</dbReference>
<evidence type="ECO:0000256" key="1">
    <source>
        <dbReference type="ARBA" id="ARBA00004651"/>
    </source>
</evidence>
<feature type="transmembrane region" description="Helical" evidence="6">
    <location>
        <begin position="7"/>
        <end position="27"/>
    </location>
</feature>
<feature type="transmembrane region" description="Helical" evidence="6">
    <location>
        <begin position="79"/>
        <end position="104"/>
    </location>
</feature>
<feature type="transmembrane region" description="Helical" evidence="6">
    <location>
        <begin position="39"/>
        <end position="58"/>
    </location>
</feature>
<keyword evidence="5 6" id="KW-0472">Membrane</keyword>
<feature type="transmembrane region" description="Helical" evidence="6">
    <location>
        <begin position="361"/>
        <end position="378"/>
    </location>
</feature>
<sequence>MSNRRILVTLFSGNGLAQLIMMLFAPIISRVYSETAMGTYAACVTVITIVVKVASLSLEKAIPLERDIRSANKLMKLSFTIVWLISLVLFIFYIFFDISLLNFVGIHPSLIMMILISLGIIFTSMIQIYNYQNMALEQYKTLSSTKGIQFMSTGVIQSTLSFFQVFKSSGLLLGDVGGKLISIWVLQHVAKKGHMEKVTLSWKEAVDLLRKHRNFILYSAPSGLINTLALQLPLLFVIGVFTSAEGGQYALVQRVIAVPISLLAISLAQFFYSFAAKNIAKEPEKVYELYMRLTWRLFIIMLVPMLLLFIFAPTIFPWVFGENWLLAGQLVPVLGSLFFSQAVFGATSQVLYIINKQGLQLRWECLKLVCIIGVFMIVQVDFLLAMYCYSIVVSFFNAMLWYLGQRNLAQVLMATNANYA</sequence>
<comment type="subcellular location">
    <subcellularLocation>
        <location evidence="1">Cell membrane</location>
        <topology evidence="1">Multi-pass membrane protein</topology>
    </subcellularLocation>
</comment>
<evidence type="ECO:0000313" key="8">
    <source>
        <dbReference type="Proteomes" id="UP000535908"/>
    </source>
</evidence>
<dbReference type="InterPro" id="IPR050833">
    <property type="entry name" value="Poly_Biosynth_Transport"/>
</dbReference>
<feature type="transmembrane region" description="Helical" evidence="6">
    <location>
        <begin position="384"/>
        <end position="403"/>
    </location>
</feature>
<gene>
    <name evidence="7" type="ORF">HCA69_08445</name>
</gene>
<feature type="transmembrane region" description="Helical" evidence="6">
    <location>
        <begin position="332"/>
        <end position="354"/>
    </location>
</feature>
<evidence type="ECO:0000256" key="2">
    <source>
        <dbReference type="ARBA" id="ARBA00022475"/>
    </source>
</evidence>
<feature type="transmembrane region" description="Helical" evidence="6">
    <location>
        <begin position="215"/>
        <end position="244"/>
    </location>
</feature>
<comment type="caution">
    <text evidence="7">The sequence shown here is derived from an EMBL/GenBank/DDBJ whole genome shotgun (WGS) entry which is preliminary data.</text>
</comment>
<dbReference type="AlphaFoldDB" id="A0A7X0Y4R3"/>
<protein>
    <submittedName>
        <fullName evidence="7">Oligosaccharide flippase family protein</fullName>
    </submittedName>
</protein>
<feature type="transmembrane region" description="Helical" evidence="6">
    <location>
        <begin position="297"/>
        <end position="320"/>
    </location>
</feature>
<keyword evidence="2" id="KW-1003">Cell membrane</keyword>
<evidence type="ECO:0000256" key="4">
    <source>
        <dbReference type="ARBA" id="ARBA00022989"/>
    </source>
</evidence>
<organism evidence="7 8">
    <name type="scientific">Listeria grandensis</name>
    <dbReference type="NCBI Taxonomy" id="1494963"/>
    <lineage>
        <taxon>Bacteria</taxon>
        <taxon>Bacillati</taxon>
        <taxon>Bacillota</taxon>
        <taxon>Bacilli</taxon>
        <taxon>Bacillales</taxon>
        <taxon>Listeriaceae</taxon>
        <taxon>Listeria</taxon>
    </lineage>
</organism>
<evidence type="ECO:0000313" key="7">
    <source>
        <dbReference type="EMBL" id="MBC1936392.1"/>
    </source>
</evidence>
<feature type="transmembrane region" description="Helical" evidence="6">
    <location>
        <begin position="110"/>
        <end position="131"/>
    </location>
</feature>